<sequence length="100" mass="11186">MFSALLKKRTITYTRTILGSPRNFEQRPDGNYPTTDLASPPVNLHATPASSFQKVGVRRLKEGLRELTPAVGDSAYVPSFSYSAFNVLRGKFLQRYVCSE</sequence>
<dbReference type="Proteomes" id="UP000499080">
    <property type="component" value="Unassembled WGS sequence"/>
</dbReference>
<name>A0A4Y2H851_ARAVE</name>
<gene>
    <name evidence="2" type="ORF">AVEN_80460_1</name>
</gene>
<keyword evidence="3" id="KW-1185">Reference proteome</keyword>
<feature type="region of interest" description="Disordered" evidence="1">
    <location>
        <begin position="21"/>
        <end position="40"/>
    </location>
</feature>
<protein>
    <submittedName>
        <fullName evidence="2">Uncharacterized protein</fullName>
    </submittedName>
</protein>
<accession>A0A4Y2H851</accession>
<comment type="caution">
    <text evidence="2">The sequence shown here is derived from an EMBL/GenBank/DDBJ whole genome shotgun (WGS) entry which is preliminary data.</text>
</comment>
<dbReference type="AlphaFoldDB" id="A0A4Y2H851"/>
<evidence type="ECO:0000313" key="3">
    <source>
        <dbReference type="Proteomes" id="UP000499080"/>
    </source>
</evidence>
<dbReference type="EMBL" id="BGPR01001785">
    <property type="protein sequence ID" value="GBM61823.1"/>
    <property type="molecule type" value="Genomic_DNA"/>
</dbReference>
<organism evidence="2 3">
    <name type="scientific">Araneus ventricosus</name>
    <name type="common">Orbweaver spider</name>
    <name type="synonym">Epeira ventricosa</name>
    <dbReference type="NCBI Taxonomy" id="182803"/>
    <lineage>
        <taxon>Eukaryota</taxon>
        <taxon>Metazoa</taxon>
        <taxon>Ecdysozoa</taxon>
        <taxon>Arthropoda</taxon>
        <taxon>Chelicerata</taxon>
        <taxon>Arachnida</taxon>
        <taxon>Araneae</taxon>
        <taxon>Araneomorphae</taxon>
        <taxon>Entelegynae</taxon>
        <taxon>Araneoidea</taxon>
        <taxon>Araneidae</taxon>
        <taxon>Araneus</taxon>
    </lineage>
</organism>
<evidence type="ECO:0000256" key="1">
    <source>
        <dbReference type="SAM" id="MobiDB-lite"/>
    </source>
</evidence>
<evidence type="ECO:0000313" key="2">
    <source>
        <dbReference type="EMBL" id="GBM61823.1"/>
    </source>
</evidence>
<reference evidence="2 3" key="1">
    <citation type="journal article" date="2019" name="Sci. Rep.">
        <title>Orb-weaving spider Araneus ventricosus genome elucidates the spidroin gene catalogue.</title>
        <authorList>
            <person name="Kono N."/>
            <person name="Nakamura H."/>
            <person name="Ohtoshi R."/>
            <person name="Moran D.A.P."/>
            <person name="Shinohara A."/>
            <person name="Yoshida Y."/>
            <person name="Fujiwara M."/>
            <person name="Mori M."/>
            <person name="Tomita M."/>
            <person name="Arakawa K."/>
        </authorList>
    </citation>
    <scope>NUCLEOTIDE SEQUENCE [LARGE SCALE GENOMIC DNA]</scope>
</reference>
<proteinExistence type="predicted"/>